<evidence type="ECO:0000313" key="2">
    <source>
        <dbReference type="EMBL" id="KNH02161.1"/>
    </source>
</evidence>
<gene>
    <name evidence="2" type="ORF">J121_2073</name>
</gene>
<evidence type="ECO:0000256" key="1">
    <source>
        <dbReference type="SAM" id="MobiDB-lite"/>
    </source>
</evidence>
<dbReference type="STRING" id="1306953.J121_2073"/>
<dbReference type="PATRIC" id="fig|1306953.7.peg.2147"/>
<dbReference type="Pfam" id="PF03237">
    <property type="entry name" value="Terminase_6N"/>
    <property type="match status" value="1"/>
</dbReference>
<name>A0A0L1KE11_9SPHN</name>
<accession>A0A0L1KE11</accession>
<organism evidence="2 3">
    <name type="scientific">Qipengyuania citrea LAMA 915</name>
    <dbReference type="NCBI Taxonomy" id="1306953"/>
    <lineage>
        <taxon>Bacteria</taxon>
        <taxon>Pseudomonadati</taxon>
        <taxon>Pseudomonadota</taxon>
        <taxon>Alphaproteobacteria</taxon>
        <taxon>Sphingomonadales</taxon>
        <taxon>Erythrobacteraceae</taxon>
        <taxon>Qipengyuania</taxon>
    </lineage>
</organism>
<protein>
    <submittedName>
        <fullName evidence="2">Atp-binding protein</fullName>
    </submittedName>
</protein>
<proteinExistence type="predicted"/>
<comment type="caution">
    <text evidence="2">The sequence shown here is derived from an EMBL/GenBank/DDBJ whole genome shotgun (WGS) entry which is preliminary data.</text>
</comment>
<reference evidence="2" key="1">
    <citation type="submission" date="2015-02" db="EMBL/GenBank/DDBJ databases">
        <authorList>
            <person name="Chooi Y.-H."/>
        </authorList>
    </citation>
    <scope>NUCLEOTIDE SEQUENCE [LARGE SCALE GENOMIC DNA]</scope>
    <source>
        <strain evidence="2">LAMA 915</strain>
    </source>
</reference>
<keyword evidence="2" id="KW-0547">Nucleotide-binding</keyword>
<feature type="compositionally biased region" description="Basic residues" evidence="1">
    <location>
        <begin position="196"/>
        <end position="205"/>
    </location>
</feature>
<evidence type="ECO:0000313" key="3">
    <source>
        <dbReference type="Proteomes" id="UP000037446"/>
    </source>
</evidence>
<sequence>MFARARSAARDAFVAGLDQAERNEWPYDFRNTAHDGQLPPECDWRIWLMMAGRGFGKTRAGAEWVRDIAETNRDARVALVAASLGEARAVMVEGDSGILACSPPDRRPAYEPSLRRLRWANGAQATLFSAAEAESLRGPQHSHAWCDELAKWSNARGRAISAWDNLQLGLRLGPNQQVLATTTPRARRPPPGVRRSTSKRERRSGRLSMQLQHCRLFATNDGNRRRLVSFGCHGKGSWLRNPFSSRRKSGILATGPADCFLATLWVES</sequence>
<dbReference type="GO" id="GO:0005524">
    <property type="term" value="F:ATP binding"/>
    <property type="evidence" value="ECO:0007669"/>
    <property type="project" value="UniProtKB-KW"/>
</dbReference>
<feature type="region of interest" description="Disordered" evidence="1">
    <location>
        <begin position="182"/>
        <end position="206"/>
    </location>
</feature>
<dbReference type="AlphaFoldDB" id="A0A0L1KE11"/>
<keyword evidence="2" id="KW-0067">ATP-binding</keyword>
<dbReference type="EMBL" id="JYNE01000024">
    <property type="protein sequence ID" value="KNH02161.1"/>
    <property type="molecule type" value="Genomic_DNA"/>
</dbReference>
<dbReference type="Proteomes" id="UP000037446">
    <property type="component" value="Unassembled WGS sequence"/>
</dbReference>
<dbReference type="Gene3D" id="3.40.50.300">
    <property type="entry name" value="P-loop containing nucleotide triphosphate hydrolases"/>
    <property type="match status" value="1"/>
</dbReference>
<dbReference type="InterPro" id="IPR027417">
    <property type="entry name" value="P-loop_NTPase"/>
</dbReference>